<dbReference type="PROSITE" id="PS50088">
    <property type="entry name" value="ANK_REPEAT"/>
    <property type="match status" value="3"/>
</dbReference>
<evidence type="ECO:0000256" key="2">
    <source>
        <dbReference type="PROSITE-ProRule" id="PRU00023"/>
    </source>
</evidence>
<proteinExistence type="predicted"/>
<protein>
    <recommendedName>
        <fullName evidence="3">Nephrocystin 3-like N-terminal domain-containing protein</fullName>
    </recommendedName>
</protein>
<evidence type="ECO:0000313" key="4">
    <source>
        <dbReference type="EMBL" id="CZR62256.1"/>
    </source>
</evidence>
<dbReference type="InterPro" id="IPR056884">
    <property type="entry name" value="NPHP3-like_N"/>
</dbReference>
<accession>A0A1L7XB88</accession>
<dbReference type="Pfam" id="PF12796">
    <property type="entry name" value="Ank_2"/>
    <property type="match status" value="1"/>
</dbReference>
<feature type="repeat" description="ANK" evidence="2">
    <location>
        <begin position="565"/>
        <end position="597"/>
    </location>
</feature>
<evidence type="ECO:0000259" key="3">
    <source>
        <dbReference type="Pfam" id="PF24883"/>
    </source>
</evidence>
<feature type="repeat" description="ANK" evidence="2">
    <location>
        <begin position="499"/>
        <end position="531"/>
    </location>
</feature>
<dbReference type="PROSITE" id="PS50297">
    <property type="entry name" value="ANK_REP_REGION"/>
    <property type="match status" value="3"/>
</dbReference>
<dbReference type="InterPro" id="IPR036770">
    <property type="entry name" value="Ankyrin_rpt-contain_sf"/>
</dbReference>
<feature type="domain" description="Nephrocystin 3-like N-terminal" evidence="3">
    <location>
        <begin position="54"/>
        <end position="193"/>
    </location>
</feature>
<evidence type="ECO:0000256" key="1">
    <source>
        <dbReference type="ARBA" id="ARBA00022737"/>
    </source>
</evidence>
<dbReference type="SMART" id="SM00248">
    <property type="entry name" value="ANK"/>
    <property type="match status" value="3"/>
</dbReference>
<dbReference type="InterPro" id="IPR002110">
    <property type="entry name" value="Ankyrin_rpt"/>
</dbReference>
<evidence type="ECO:0000313" key="5">
    <source>
        <dbReference type="Proteomes" id="UP000184330"/>
    </source>
</evidence>
<dbReference type="Pfam" id="PF24883">
    <property type="entry name" value="NPHP3_N"/>
    <property type="match status" value="1"/>
</dbReference>
<dbReference type="PANTHER" id="PTHR10039">
    <property type="entry name" value="AMELOGENIN"/>
    <property type="match status" value="1"/>
</dbReference>
<dbReference type="Proteomes" id="UP000184330">
    <property type="component" value="Unassembled WGS sequence"/>
</dbReference>
<reference evidence="4 5" key="1">
    <citation type="submission" date="2016-03" db="EMBL/GenBank/DDBJ databases">
        <authorList>
            <person name="Ploux O."/>
        </authorList>
    </citation>
    <scope>NUCLEOTIDE SEQUENCE [LARGE SCALE GENOMIC DNA]</scope>
    <source>
        <strain evidence="4 5">UAMH 11012</strain>
    </source>
</reference>
<keyword evidence="2" id="KW-0040">ANK repeat</keyword>
<dbReference type="STRING" id="576137.A0A1L7XB88"/>
<dbReference type="Gene3D" id="1.25.40.20">
    <property type="entry name" value="Ankyrin repeat-containing domain"/>
    <property type="match status" value="1"/>
</dbReference>
<name>A0A1L7XB88_9HELO</name>
<keyword evidence="1" id="KW-0677">Repeat</keyword>
<dbReference type="AlphaFoldDB" id="A0A1L7XB88"/>
<gene>
    <name evidence="4" type="ORF">PAC_12153</name>
</gene>
<dbReference type="EMBL" id="FJOG01000020">
    <property type="protein sequence ID" value="CZR62256.1"/>
    <property type="molecule type" value="Genomic_DNA"/>
</dbReference>
<dbReference type="OrthoDB" id="341259at2759"/>
<organism evidence="4 5">
    <name type="scientific">Phialocephala subalpina</name>
    <dbReference type="NCBI Taxonomy" id="576137"/>
    <lineage>
        <taxon>Eukaryota</taxon>
        <taxon>Fungi</taxon>
        <taxon>Dikarya</taxon>
        <taxon>Ascomycota</taxon>
        <taxon>Pezizomycotina</taxon>
        <taxon>Leotiomycetes</taxon>
        <taxon>Helotiales</taxon>
        <taxon>Mollisiaceae</taxon>
        <taxon>Phialocephala</taxon>
        <taxon>Phialocephala fortinii species complex</taxon>
    </lineage>
</organism>
<dbReference type="SUPFAM" id="SSF48403">
    <property type="entry name" value="Ankyrin repeat"/>
    <property type="match status" value="1"/>
</dbReference>
<keyword evidence="5" id="KW-1185">Reference proteome</keyword>
<feature type="repeat" description="ANK" evidence="2">
    <location>
        <begin position="532"/>
        <end position="564"/>
    </location>
</feature>
<sequence>MAANHLAGGRSTSLDQEILRALFRSNYQGAKDRVPTATKGTCGRFLNDPHFIDGKSVLAKTLVYGSFDNQGLPHSETTQYFFSNRISVDERSATNAVAVILHQLFLSKPALLEHALRLDGFKDGNRLGEILEPMWDILTALISDGEAGEIICVLGALDECIEEDRVQLIAALGRLLSNSRRPEINFKFMITSRSHKSFDQIFEELSTDMVKIDATSEEQMAYYDKMRYDPETTELLRQGLHSANHGTFLEVQLRLQADQCLAFATKASLQRIFEDMNKSLVEVYESIWDRSDDPEFVMPLFRLIIGAKRPFALTELNVAFVVEEGEKVYEDLKLHKDTSKFAGKIKSSCDTFVRIVDHTASLVHVSAGEFLISKPAAMDGAGARRQQMDTRDVNLLLARRCMLFLNFHRFEKYPIVPNRDETFEEIGVKVNAYIDNSIFLEHAATYWMHHRFQTWFSVCWYQLANIKLEVEASLTNTMKPPPQGLTDLMVASFLGLKVIGGTALHWSAEGGYVDVVALLLDQSAAISAKTCRGLTSLHKAAANGHETVVSLLLQKGVGVNMRDSNGDTPLHIAAYYGHPATVHTLLENGAEFVSSEEAKEQYKAVVRLLKAADFEASGLADDPSLISKRVDDLFKANVIRFRDGMVPPSVSSISLTDLFNEQDTPDKELFRWIHLPANNMRWVELLMHQHVKLKGGRPAQNAILKKELWAQRQHRVLTFPTDAMKKMIVVRVGTNEKGLKLYSCPLCTGEYDPGNLTWTFFILLKFLLNLLDDCKSRPSISCNLNQLPADDMKFLRNTFLTSHSWAVLQYRDTRLKGIEEAEFLKYLPPEGKTWKGLATDPAKIERRWGLSKDDLNIFLINLQKPIPETETPKLYQGTIQRVRNRFTKLCTRVNNTHPLHMRRTLDQSYYYMLDNTRPGDRDQVVSRYGKTLSRKHPVMIMVDSAYTVITSFPQRQGTSDDDPDPYGMMDVFQNKANAEAACYQRFTQSLESPNALDLSNIKEESQLLREVKDILDELNVMSIIFLEQQRIYHSFWEADGLRILEENMIKLNTMQDQASKTYESLKDLMDLRQKHPNLQEARSVRQ</sequence>